<reference evidence="1" key="1">
    <citation type="journal article" date="2015" name="Nature">
        <title>Complex archaea that bridge the gap between prokaryotes and eukaryotes.</title>
        <authorList>
            <person name="Spang A."/>
            <person name="Saw J.H."/>
            <person name="Jorgensen S.L."/>
            <person name="Zaremba-Niedzwiedzka K."/>
            <person name="Martijn J."/>
            <person name="Lind A.E."/>
            <person name="van Eijk R."/>
            <person name="Schleper C."/>
            <person name="Guy L."/>
            <person name="Ettema T.J."/>
        </authorList>
    </citation>
    <scope>NUCLEOTIDE SEQUENCE</scope>
</reference>
<protein>
    <submittedName>
        <fullName evidence="1">Uncharacterized protein</fullName>
    </submittedName>
</protein>
<organism evidence="1">
    <name type="scientific">marine sediment metagenome</name>
    <dbReference type="NCBI Taxonomy" id="412755"/>
    <lineage>
        <taxon>unclassified sequences</taxon>
        <taxon>metagenomes</taxon>
        <taxon>ecological metagenomes</taxon>
    </lineage>
</organism>
<gene>
    <name evidence="1" type="ORF">LCGC14_1185480</name>
</gene>
<dbReference type="AlphaFoldDB" id="A0A0F9LKU2"/>
<dbReference type="EMBL" id="LAZR01005971">
    <property type="protein sequence ID" value="KKM95704.1"/>
    <property type="molecule type" value="Genomic_DNA"/>
</dbReference>
<accession>A0A0F9LKU2</accession>
<sequence>MNREWMENNVIDTFSLSRDGLVFEFSEHSQDPKEDMSHIVVDLPCIFLVVRCMGYVKGIYLKASLAKKEIKTIAQEIVDNLHTNIFCKLKQLRRKEND</sequence>
<name>A0A0F9LKU2_9ZZZZ</name>
<evidence type="ECO:0000313" key="1">
    <source>
        <dbReference type="EMBL" id="KKM95704.1"/>
    </source>
</evidence>
<comment type="caution">
    <text evidence="1">The sequence shown here is derived from an EMBL/GenBank/DDBJ whole genome shotgun (WGS) entry which is preliminary data.</text>
</comment>
<proteinExistence type="predicted"/>